<evidence type="ECO:0000256" key="1">
    <source>
        <dbReference type="SAM" id="Phobius"/>
    </source>
</evidence>
<dbReference type="AlphaFoldDB" id="A0A9P6Q2V2"/>
<evidence type="ECO:0000313" key="3">
    <source>
        <dbReference type="Proteomes" id="UP000807716"/>
    </source>
</evidence>
<gene>
    <name evidence="2" type="ORF">DFQ27_004792</name>
</gene>
<name>A0A9P6Q2V2_9FUNG</name>
<dbReference type="EMBL" id="JAAAJB010000336">
    <property type="protein sequence ID" value="KAG0258122.1"/>
    <property type="molecule type" value="Genomic_DNA"/>
</dbReference>
<organism evidence="2 3">
    <name type="scientific">Actinomortierella ambigua</name>
    <dbReference type="NCBI Taxonomy" id="1343610"/>
    <lineage>
        <taxon>Eukaryota</taxon>
        <taxon>Fungi</taxon>
        <taxon>Fungi incertae sedis</taxon>
        <taxon>Mucoromycota</taxon>
        <taxon>Mortierellomycotina</taxon>
        <taxon>Mortierellomycetes</taxon>
        <taxon>Mortierellales</taxon>
        <taxon>Mortierellaceae</taxon>
        <taxon>Actinomortierella</taxon>
    </lineage>
</organism>
<keyword evidence="1" id="KW-0812">Transmembrane</keyword>
<keyword evidence="1" id="KW-0472">Membrane</keyword>
<dbReference type="OrthoDB" id="2378256at2759"/>
<proteinExistence type="predicted"/>
<keyword evidence="3" id="KW-1185">Reference proteome</keyword>
<evidence type="ECO:0000313" key="2">
    <source>
        <dbReference type="EMBL" id="KAG0258122.1"/>
    </source>
</evidence>
<sequence>MAVPATLYLGNTEQLLAAVAGLVSLSPSILLHALTRHDVSKISVEGSASKTVPSAVRVTTASTRGEDDSIQMSIERLNWRGKPRTVSVATRDLVVDETQSKGNKVVWKLPGSIGRREEVFRIDRPMLVSNASFAFVLDQIEAQTKRRNAEAAADNQ</sequence>
<dbReference type="Proteomes" id="UP000807716">
    <property type="component" value="Unassembled WGS sequence"/>
</dbReference>
<protein>
    <submittedName>
        <fullName evidence="2">Uncharacterized protein</fullName>
    </submittedName>
</protein>
<keyword evidence="1" id="KW-1133">Transmembrane helix</keyword>
<reference evidence="2" key="1">
    <citation type="journal article" date="2020" name="Fungal Divers.">
        <title>Resolving the Mortierellaceae phylogeny through synthesis of multi-gene phylogenetics and phylogenomics.</title>
        <authorList>
            <person name="Vandepol N."/>
            <person name="Liber J."/>
            <person name="Desiro A."/>
            <person name="Na H."/>
            <person name="Kennedy M."/>
            <person name="Barry K."/>
            <person name="Grigoriev I.V."/>
            <person name="Miller A.N."/>
            <person name="O'Donnell K."/>
            <person name="Stajich J.E."/>
            <person name="Bonito G."/>
        </authorList>
    </citation>
    <scope>NUCLEOTIDE SEQUENCE</scope>
    <source>
        <strain evidence="2">BC1065</strain>
    </source>
</reference>
<comment type="caution">
    <text evidence="2">The sequence shown here is derived from an EMBL/GenBank/DDBJ whole genome shotgun (WGS) entry which is preliminary data.</text>
</comment>
<accession>A0A9P6Q2V2</accession>
<feature type="transmembrane region" description="Helical" evidence="1">
    <location>
        <begin position="15"/>
        <end position="34"/>
    </location>
</feature>